<dbReference type="CDD" id="cd08946">
    <property type="entry name" value="SDR_e"/>
    <property type="match status" value="1"/>
</dbReference>
<gene>
    <name evidence="4" type="primary">ygfF</name>
</gene>
<dbReference type="InterPro" id="IPR001509">
    <property type="entry name" value="Epimerase_deHydtase"/>
</dbReference>
<evidence type="ECO:0000256" key="2">
    <source>
        <dbReference type="ARBA" id="ARBA00007637"/>
    </source>
</evidence>
<dbReference type="SUPFAM" id="SSF51735">
    <property type="entry name" value="NAD(P)-binding Rossmann-fold domains"/>
    <property type="match status" value="1"/>
</dbReference>
<accession>A0A5P4S806</accession>
<name>A0A5P4S806_VIBPH</name>
<comment type="similarity">
    <text evidence="2">Belongs to the NAD(P)-dependent epimerase/dehydratase family.</text>
</comment>
<protein>
    <submittedName>
        <fullName evidence="4">NAD-dependent epimerase/dehydratase</fullName>
    </submittedName>
</protein>
<dbReference type="InterPro" id="IPR036291">
    <property type="entry name" value="NAD(P)-bd_dom_sf"/>
</dbReference>
<sequence>MKKILITGAAGFIANNLIRRCYELGYSIYTIDKLKIQDHELSSIITHEYVCDIRDFCELNNIFETVSPDFVIHLAARTDLDGVLLEDYSSNTDGVDNVCRAIISSTSIKSVVFASSMLVCDVGYYPKDIFDFCPTTVYGHSKVESEKIIRKYHNKLPKYCIVRPTSIWGPFFREPYRNFFDLIKAKKYFNIKNNRVEKTYGYVENTVNQLLSLLVCDKDLSMTLINLGDSESMKINKWANSISECFHSKPVLEFPYVVFIMLAKLGDFLKYFSVRFPMTTFRLKNMTTNNVLDCSIAVNTNQYHEISITDGVHRTTHWLNKN</sequence>
<dbReference type="RefSeq" id="WP_049876067.1">
    <property type="nucleotide sequence ID" value="NZ_CP046787.1"/>
</dbReference>
<feature type="domain" description="NAD-dependent epimerase/dehydratase" evidence="3">
    <location>
        <begin position="4"/>
        <end position="179"/>
    </location>
</feature>
<evidence type="ECO:0000256" key="1">
    <source>
        <dbReference type="ARBA" id="ARBA00005125"/>
    </source>
</evidence>
<dbReference type="Pfam" id="PF01370">
    <property type="entry name" value="Epimerase"/>
    <property type="match status" value="1"/>
</dbReference>
<proteinExistence type="inferred from homology"/>
<dbReference type="PANTHER" id="PTHR43000">
    <property type="entry name" value="DTDP-D-GLUCOSE 4,6-DEHYDRATASE-RELATED"/>
    <property type="match status" value="1"/>
</dbReference>
<evidence type="ECO:0000313" key="4">
    <source>
        <dbReference type="EMBL" id="QFC18095.1"/>
    </source>
</evidence>
<reference evidence="4" key="1">
    <citation type="journal article" date="2019" name="Int. J. Food Microbiol.">
        <title>Developing a novel molecular serotyping system based on capsular polysaccharide synthesis gene clusters of Vibrio parahaemolyticus.</title>
        <authorList>
            <person name="Pang Y."/>
            <person name="Guo X."/>
            <person name="Tian X."/>
            <person name="Liu F."/>
            <person name="Wang L."/>
            <person name="Wu J."/>
            <person name="Zhang S."/>
            <person name="Li S."/>
            <person name="Liu B."/>
        </authorList>
    </citation>
    <scope>NUCLEOTIDE SEQUENCE</scope>
    <source>
        <strain evidence="4">G2910</strain>
    </source>
</reference>
<comment type="pathway">
    <text evidence="1">Bacterial outer membrane biogenesis; LPS O-antigen biosynthesis.</text>
</comment>
<dbReference type="AlphaFoldDB" id="A0A5P4S806"/>
<organism evidence="4">
    <name type="scientific">Vibrio parahaemolyticus</name>
    <dbReference type="NCBI Taxonomy" id="670"/>
    <lineage>
        <taxon>Bacteria</taxon>
        <taxon>Pseudomonadati</taxon>
        <taxon>Pseudomonadota</taxon>
        <taxon>Gammaproteobacteria</taxon>
        <taxon>Vibrionales</taxon>
        <taxon>Vibrionaceae</taxon>
        <taxon>Vibrio</taxon>
    </lineage>
</organism>
<evidence type="ECO:0000259" key="3">
    <source>
        <dbReference type="Pfam" id="PF01370"/>
    </source>
</evidence>
<dbReference type="EMBL" id="MK482085">
    <property type="protein sequence ID" value="QFC18095.1"/>
    <property type="molecule type" value="Genomic_DNA"/>
</dbReference>
<dbReference type="Gene3D" id="3.40.50.720">
    <property type="entry name" value="NAD(P)-binding Rossmann-like Domain"/>
    <property type="match status" value="1"/>
</dbReference>